<evidence type="ECO:0000256" key="3">
    <source>
        <dbReference type="ARBA" id="ARBA00022723"/>
    </source>
</evidence>
<dbReference type="PROSITE" id="PS51828">
    <property type="entry name" value="PTX_2"/>
    <property type="match status" value="1"/>
</dbReference>
<evidence type="ECO:0000256" key="2">
    <source>
        <dbReference type="ARBA" id="ARBA00022525"/>
    </source>
</evidence>
<evidence type="ECO:0000256" key="1">
    <source>
        <dbReference type="ARBA" id="ARBA00004613"/>
    </source>
</evidence>
<feature type="disulfide bond" evidence="8">
    <location>
        <begin position="94"/>
        <end position="153"/>
    </location>
</feature>
<dbReference type="PRINTS" id="PR00895">
    <property type="entry name" value="PENTAXIN"/>
</dbReference>
<dbReference type="InterPro" id="IPR001759">
    <property type="entry name" value="PTX_dom"/>
</dbReference>
<dbReference type="Proteomes" id="UP001557470">
    <property type="component" value="Unassembled WGS sequence"/>
</dbReference>
<dbReference type="Gene3D" id="2.60.120.200">
    <property type="match status" value="1"/>
</dbReference>
<dbReference type="AlphaFoldDB" id="A0ABD0W2Y6"/>
<comment type="subcellular location">
    <subcellularLocation>
        <location evidence="1 9">Secreted</location>
    </subcellularLocation>
</comment>
<accession>A0ABD0W2Y6</accession>
<comment type="subunit">
    <text evidence="9">Homopentamer. Pentaxin (or pentraxin) have a discoid arrangement of 5 non-covalently bound subunits.</text>
</comment>
<evidence type="ECO:0000256" key="5">
    <source>
        <dbReference type="ARBA" id="ARBA00022837"/>
    </source>
</evidence>
<dbReference type="PANTHER" id="PTHR45869:SF7">
    <property type="entry name" value="C-REACTIVE PROTEIN"/>
    <property type="match status" value="1"/>
</dbReference>
<comment type="cofactor">
    <cofactor evidence="9">
        <name>Ca(2+)</name>
        <dbReference type="ChEBI" id="CHEBI:29108"/>
    </cofactor>
    <text evidence="9">Binds 2 calcium ions per subunit.</text>
</comment>
<dbReference type="EMBL" id="JAGEUA010000009">
    <property type="protein sequence ID" value="KAL0965025.1"/>
    <property type="molecule type" value="Genomic_DNA"/>
</dbReference>
<dbReference type="GO" id="GO:0005576">
    <property type="term" value="C:extracellular region"/>
    <property type="evidence" value="ECO:0007669"/>
    <property type="project" value="UniProtKB-SubCell"/>
</dbReference>
<dbReference type="SUPFAM" id="SSF49899">
    <property type="entry name" value="Concanavalin A-like lectins/glucanases"/>
    <property type="match status" value="1"/>
</dbReference>
<evidence type="ECO:0000313" key="12">
    <source>
        <dbReference type="Proteomes" id="UP001557470"/>
    </source>
</evidence>
<keyword evidence="2" id="KW-0964">Secreted</keyword>
<keyword evidence="4" id="KW-0732">Signal</keyword>
<evidence type="ECO:0000313" key="11">
    <source>
        <dbReference type="EMBL" id="KAL0965025.1"/>
    </source>
</evidence>
<evidence type="ECO:0000256" key="6">
    <source>
        <dbReference type="ARBA" id="ARBA00023157"/>
    </source>
</evidence>
<comment type="similarity">
    <text evidence="7 9">Belongs to the pentraxin family.</text>
</comment>
<organism evidence="11 12">
    <name type="scientific">Umbra pygmaea</name>
    <name type="common">Eastern mudminnow</name>
    <dbReference type="NCBI Taxonomy" id="75934"/>
    <lineage>
        <taxon>Eukaryota</taxon>
        <taxon>Metazoa</taxon>
        <taxon>Chordata</taxon>
        <taxon>Craniata</taxon>
        <taxon>Vertebrata</taxon>
        <taxon>Euteleostomi</taxon>
        <taxon>Actinopterygii</taxon>
        <taxon>Neopterygii</taxon>
        <taxon>Teleostei</taxon>
        <taxon>Protacanthopterygii</taxon>
        <taxon>Esociformes</taxon>
        <taxon>Umbridae</taxon>
        <taxon>Umbra</taxon>
    </lineage>
</organism>
<name>A0ABD0W2Y6_UMBPY</name>
<evidence type="ECO:0000259" key="10">
    <source>
        <dbReference type="PROSITE" id="PS51828"/>
    </source>
</evidence>
<feature type="domain" description="Pentraxin (PTX)" evidence="10">
    <location>
        <begin position="61"/>
        <end position="236"/>
    </location>
</feature>
<keyword evidence="5 9" id="KW-0106">Calcium</keyword>
<comment type="caution">
    <text evidence="11">The sequence shown here is derived from an EMBL/GenBank/DDBJ whole genome shotgun (WGS) entry which is preliminary data.</text>
</comment>
<protein>
    <recommendedName>
        <fullName evidence="9">Pentraxin family member</fullName>
    </recommendedName>
</protein>
<dbReference type="InterPro" id="IPR051005">
    <property type="entry name" value="Pentraxin_domain"/>
</dbReference>
<evidence type="ECO:0000256" key="8">
    <source>
        <dbReference type="PROSITE-ProRule" id="PRU01172"/>
    </source>
</evidence>
<dbReference type="GO" id="GO:0046872">
    <property type="term" value="F:metal ion binding"/>
    <property type="evidence" value="ECO:0007669"/>
    <property type="project" value="UniProtKB-KW"/>
</dbReference>
<dbReference type="PANTHER" id="PTHR45869">
    <property type="entry name" value="C-REACTIVE PROTEIN-RELATED"/>
    <property type="match status" value="1"/>
</dbReference>
<dbReference type="Pfam" id="PF00354">
    <property type="entry name" value="Pentaxin"/>
    <property type="match status" value="1"/>
</dbReference>
<keyword evidence="3 9" id="KW-0479">Metal-binding</keyword>
<evidence type="ECO:0000256" key="7">
    <source>
        <dbReference type="ARBA" id="ARBA00038102"/>
    </source>
</evidence>
<sequence>MVGTRRALDHIYHMLEISGSWVDQIPYQAVLQLIRVQLKLKICVLVLVAVKTCCAKFEDLSGKMLTFPQESDTDHVRLSAIQTVIDEFPAMTVCLRFVTDLSKNHILFSLTTHKANAFLLKRMSAGEIKQVSKDSEAVFAGQEFTLNAWHSLCSTWASETGLGQLWLDGRPSARKYLRSQVLTGRARVVLGQELDKFHWHSDKAQFIKRQTFVGLLTDVHVWDYVVSPCEIQRTIH</sequence>
<gene>
    <name evidence="11" type="ORF">UPYG_G00275810</name>
</gene>
<dbReference type="InterPro" id="IPR013320">
    <property type="entry name" value="ConA-like_dom_sf"/>
</dbReference>
<evidence type="ECO:0000256" key="4">
    <source>
        <dbReference type="ARBA" id="ARBA00022729"/>
    </source>
</evidence>
<keyword evidence="6 8" id="KW-1015">Disulfide bond</keyword>
<dbReference type="SMART" id="SM00159">
    <property type="entry name" value="PTX"/>
    <property type="match status" value="1"/>
</dbReference>
<keyword evidence="12" id="KW-1185">Reference proteome</keyword>
<evidence type="ECO:0000256" key="9">
    <source>
        <dbReference type="RuleBase" id="RU362112"/>
    </source>
</evidence>
<proteinExistence type="inferred from homology"/>
<reference evidence="11 12" key="1">
    <citation type="submission" date="2024-06" db="EMBL/GenBank/DDBJ databases">
        <authorList>
            <person name="Pan Q."/>
            <person name="Wen M."/>
            <person name="Jouanno E."/>
            <person name="Zahm M."/>
            <person name="Klopp C."/>
            <person name="Cabau C."/>
            <person name="Louis A."/>
            <person name="Berthelot C."/>
            <person name="Parey E."/>
            <person name="Roest Crollius H."/>
            <person name="Montfort J."/>
            <person name="Robinson-Rechavi M."/>
            <person name="Bouchez O."/>
            <person name="Lampietro C."/>
            <person name="Lopez Roques C."/>
            <person name="Donnadieu C."/>
            <person name="Postlethwait J."/>
            <person name="Bobe J."/>
            <person name="Verreycken H."/>
            <person name="Guiguen Y."/>
        </authorList>
    </citation>
    <scope>NUCLEOTIDE SEQUENCE [LARGE SCALE GENOMIC DNA]</scope>
    <source>
        <strain evidence="11">Up_M1</strain>
        <tissue evidence="11">Testis</tissue>
    </source>
</reference>